<protein>
    <submittedName>
        <fullName evidence="2">Ribosomal protein S6</fullName>
    </submittedName>
</protein>
<evidence type="ECO:0000313" key="1">
    <source>
        <dbReference type="Proteomes" id="UP000887580"/>
    </source>
</evidence>
<evidence type="ECO:0000313" key="2">
    <source>
        <dbReference type="WBParaSite" id="PS1159_v2.g5794.t1"/>
    </source>
</evidence>
<sequence length="162" mass="18715">MPLYEVTIKTKALSKTDLFTALKRAATLLLDHGAVIKDMKSLGYRDLAFKKFAKQTNEAVYTSNLFLMNTYMPISTAKNTRAILQNDLDFVYITYVNDKEQAKGELDCDLEEILKPPAERETVKQLRDGQKIGHFTRQIIYKRLEKEWRAIPKSYPIAPPRK</sequence>
<proteinExistence type="predicted"/>
<dbReference type="Proteomes" id="UP000887580">
    <property type="component" value="Unplaced"/>
</dbReference>
<name>A0AC35GIW5_9BILA</name>
<accession>A0AC35GIW5</accession>
<reference evidence="2" key="1">
    <citation type="submission" date="2022-11" db="UniProtKB">
        <authorList>
            <consortium name="WormBaseParasite"/>
        </authorList>
    </citation>
    <scope>IDENTIFICATION</scope>
</reference>
<organism evidence="1 2">
    <name type="scientific">Panagrolaimus sp. PS1159</name>
    <dbReference type="NCBI Taxonomy" id="55785"/>
    <lineage>
        <taxon>Eukaryota</taxon>
        <taxon>Metazoa</taxon>
        <taxon>Ecdysozoa</taxon>
        <taxon>Nematoda</taxon>
        <taxon>Chromadorea</taxon>
        <taxon>Rhabditida</taxon>
        <taxon>Tylenchina</taxon>
        <taxon>Panagrolaimomorpha</taxon>
        <taxon>Panagrolaimoidea</taxon>
        <taxon>Panagrolaimidae</taxon>
        <taxon>Panagrolaimus</taxon>
    </lineage>
</organism>
<dbReference type="WBParaSite" id="PS1159_v2.g5794.t1">
    <property type="protein sequence ID" value="PS1159_v2.g5794.t1"/>
    <property type="gene ID" value="PS1159_v2.g5794"/>
</dbReference>